<organism evidence="5 6">
    <name type="scientific">Actinoallomurus spadix</name>
    <dbReference type="NCBI Taxonomy" id="79912"/>
    <lineage>
        <taxon>Bacteria</taxon>
        <taxon>Bacillati</taxon>
        <taxon>Actinomycetota</taxon>
        <taxon>Actinomycetes</taxon>
        <taxon>Streptosporangiales</taxon>
        <taxon>Thermomonosporaceae</taxon>
        <taxon>Actinoallomurus</taxon>
    </lineage>
</organism>
<evidence type="ECO:0000256" key="2">
    <source>
        <dbReference type="ARBA" id="ARBA00023136"/>
    </source>
</evidence>
<dbReference type="Gene3D" id="3.40.710.10">
    <property type="entry name" value="DD-peptidase/beta-lactamase superfamily"/>
    <property type="match status" value="1"/>
</dbReference>
<dbReference type="InterPro" id="IPR001466">
    <property type="entry name" value="Beta-lactam-related"/>
</dbReference>
<feature type="region of interest" description="Disordered" evidence="3">
    <location>
        <begin position="25"/>
        <end position="62"/>
    </location>
</feature>
<dbReference type="SUPFAM" id="SSF56601">
    <property type="entry name" value="beta-lactamase/transpeptidase-like"/>
    <property type="match status" value="1"/>
</dbReference>
<dbReference type="PROSITE" id="PS00146">
    <property type="entry name" value="BETA_LACTAMASE_A"/>
    <property type="match status" value="1"/>
</dbReference>
<dbReference type="InterPro" id="IPR050491">
    <property type="entry name" value="AmpC-like"/>
</dbReference>
<keyword evidence="2" id="KW-0472">Membrane</keyword>
<dbReference type="EMBL" id="BAAABM010000045">
    <property type="protein sequence ID" value="GAA0351593.1"/>
    <property type="molecule type" value="Genomic_DNA"/>
</dbReference>
<reference evidence="6" key="1">
    <citation type="journal article" date="2019" name="Int. J. Syst. Evol. Microbiol.">
        <title>The Global Catalogue of Microorganisms (GCM) 10K type strain sequencing project: providing services to taxonomists for standard genome sequencing and annotation.</title>
        <authorList>
            <consortium name="The Broad Institute Genomics Platform"/>
            <consortium name="The Broad Institute Genome Sequencing Center for Infectious Disease"/>
            <person name="Wu L."/>
            <person name="Ma J."/>
        </authorList>
    </citation>
    <scope>NUCLEOTIDE SEQUENCE [LARGE SCALE GENOMIC DNA]</scope>
    <source>
        <strain evidence="6">JCM 3146</strain>
    </source>
</reference>
<dbReference type="InterPro" id="IPR012338">
    <property type="entry name" value="Beta-lactam/transpept-like"/>
</dbReference>
<evidence type="ECO:0000259" key="4">
    <source>
        <dbReference type="Pfam" id="PF00144"/>
    </source>
</evidence>
<evidence type="ECO:0000256" key="1">
    <source>
        <dbReference type="ARBA" id="ARBA00004370"/>
    </source>
</evidence>
<evidence type="ECO:0000256" key="3">
    <source>
        <dbReference type="SAM" id="MobiDB-lite"/>
    </source>
</evidence>
<dbReference type="GO" id="GO:0016787">
    <property type="term" value="F:hydrolase activity"/>
    <property type="evidence" value="ECO:0007669"/>
    <property type="project" value="UniProtKB-KW"/>
</dbReference>
<keyword evidence="5" id="KW-0378">Hydrolase</keyword>
<dbReference type="PANTHER" id="PTHR46825">
    <property type="entry name" value="D-ALANYL-D-ALANINE-CARBOXYPEPTIDASE/ENDOPEPTIDASE AMPH"/>
    <property type="match status" value="1"/>
</dbReference>
<feature type="domain" description="Beta-lactamase-related" evidence="4">
    <location>
        <begin position="74"/>
        <end position="390"/>
    </location>
</feature>
<dbReference type="Pfam" id="PF00144">
    <property type="entry name" value="Beta-lactamase"/>
    <property type="match status" value="1"/>
</dbReference>
<evidence type="ECO:0000313" key="5">
    <source>
        <dbReference type="EMBL" id="GAA0351593.1"/>
    </source>
</evidence>
<dbReference type="RefSeq" id="WP_252806471.1">
    <property type="nucleotide sequence ID" value="NZ_BAAABM010000045.1"/>
</dbReference>
<sequence>MARLHPARTGAALALLAATVTGCSSDPGGGEAHPPRAAATSASRAASPAPSPLATSPAPPGDPSAAAIDSYLRGLARKGKLTGAVTVVRRGQVLARFAAGKADEAKNIPNRPDTIFRIASVSKQFTAMLVLKLRDQGKLKLDDPVCPYLVPTYIKGCPSAWKRITIRQILVHTSGIPDISEMPDFFPKLDKPTTPKEIISRFVNKPLDFKPGTGWKYSNSGYILAGAIIEKVTGKKLGDVLSEQITAPLDLRHTGYTDGDPPDGWARGYLSVGKPAGHIIGSEAYAAGGVYTTADDLTRWDRSFGAHLVAPAATVKLAFTSQADCPSGGCLDSPSTGYAFGWLVDRLNGHRYLYHPGLLEGFHASNVYLPDDDIAVAVLSNVQNTDVNGIARHLAGLALTS</sequence>
<accession>A0ABP3GPH8</accession>
<comment type="caution">
    <text evidence="5">The sequence shown here is derived from an EMBL/GenBank/DDBJ whole genome shotgun (WGS) entry which is preliminary data.</text>
</comment>
<dbReference type="PROSITE" id="PS51257">
    <property type="entry name" value="PROKAR_LIPOPROTEIN"/>
    <property type="match status" value="1"/>
</dbReference>
<feature type="compositionally biased region" description="Low complexity" evidence="3">
    <location>
        <begin position="35"/>
        <end position="56"/>
    </location>
</feature>
<evidence type="ECO:0000313" key="6">
    <source>
        <dbReference type="Proteomes" id="UP001501822"/>
    </source>
</evidence>
<dbReference type="PANTHER" id="PTHR46825:SF11">
    <property type="entry name" value="PENICILLIN-BINDING PROTEIN 4"/>
    <property type="match status" value="1"/>
</dbReference>
<dbReference type="Proteomes" id="UP001501822">
    <property type="component" value="Unassembled WGS sequence"/>
</dbReference>
<name>A0ABP3GPH8_9ACTN</name>
<dbReference type="InterPro" id="IPR023650">
    <property type="entry name" value="Beta-lactam_class-A_AS"/>
</dbReference>
<gene>
    <name evidence="5" type="ORF">GCM10010151_46540</name>
</gene>
<proteinExistence type="predicted"/>
<comment type="subcellular location">
    <subcellularLocation>
        <location evidence="1">Membrane</location>
    </subcellularLocation>
</comment>
<protein>
    <submittedName>
        <fullName evidence="5">Serine hydrolase domain-containing protein</fullName>
    </submittedName>
</protein>
<keyword evidence="6" id="KW-1185">Reference proteome</keyword>